<dbReference type="InterPro" id="IPR003959">
    <property type="entry name" value="ATPase_AAA_core"/>
</dbReference>
<dbReference type="SMART" id="SM00382">
    <property type="entry name" value="AAA"/>
    <property type="match status" value="2"/>
</dbReference>
<comment type="caution">
    <text evidence="5">The sequence shown here is derived from an EMBL/GenBank/DDBJ whole genome shotgun (WGS) entry which is preliminary data.</text>
</comment>
<dbReference type="Proteomes" id="UP000016662">
    <property type="component" value="Unassembled WGS sequence"/>
</dbReference>
<dbReference type="eggNOG" id="COG0464">
    <property type="taxonomic scope" value="Bacteria"/>
</dbReference>
<dbReference type="Gene3D" id="1.10.8.60">
    <property type="match status" value="2"/>
</dbReference>
<dbReference type="GO" id="GO:0016887">
    <property type="term" value="F:ATP hydrolysis activity"/>
    <property type="evidence" value="ECO:0007669"/>
    <property type="project" value="InterPro"/>
</dbReference>
<accession>U2K5P5</accession>
<name>U2K5P5_9FIRM</name>
<evidence type="ECO:0000256" key="2">
    <source>
        <dbReference type="ARBA" id="ARBA00022741"/>
    </source>
</evidence>
<dbReference type="HOGENOM" id="CLU_367185_0_0_9"/>
<dbReference type="InterPro" id="IPR003593">
    <property type="entry name" value="AAA+_ATPase"/>
</dbReference>
<dbReference type="GO" id="GO:0005524">
    <property type="term" value="F:ATP binding"/>
    <property type="evidence" value="ECO:0007669"/>
    <property type="project" value="UniProtKB-KW"/>
</dbReference>
<proteinExistence type="inferred from homology"/>
<dbReference type="Pfam" id="PF17866">
    <property type="entry name" value="AAA_lid_6"/>
    <property type="match status" value="2"/>
</dbReference>
<dbReference type="SUPFAM" id="SSF52540">
    <property type="entry name" value="P-loop containing nucleoside triphosphate hydrolases"/>
    <property type="match status" value="2"/>
</dbReference>
<evidence type="ECO:0000313" key="5">
    <source>
        <dbReference type="EMBL" id="ERJ87445.1"/>
    </source>
</evidence>
<comment type="similarity">
    <text evidence="1">Belongs to the CbxX/CfxQ family.</text>
</comment>
<dbReference type="STRING" id="411473.RUMCAL_03315"/>
<evidence type="ECO:0000256" key="1">
    <source>
        <dbReference type="ARBA" id="ARBA00010378"/>
    </source>
</evidence>
<dbReference type="InterPro" id="IPR050773">
    <property type="entry name" value="CbxX/CfxQ_RuBisCO_ESX"/>
</dbReference>
<dbReference type="PATRIC" id="fig|411473.3.peg.2782"/>
<evidence type="ECO:0000259" key="4">
    <source>
        <dbReference type="SMART" id="SM00382"/>
    </source>
</evidence>
<sequence length="759" mass="85130">MLLELGIEAEPEKAAFPVVTVQYTECANHDLIGIADQLLEKIDQMADKIYQFIRANNIYGRAYDAEVKTFHVPEKKQEINWKDMMAERISACDKVLEKKYIIDIFEDGSTELTAMVKVLWDAVFVLLAAPVKKRKYFYTFDSDKVYEEMSAKACNKRLSSIFAGQFHAAAEIIDAEDFLKDKSEDELFELYQKMLDLDMYHYMTGTKGYLVVGSCEKKLESLIGLDTIKSSIRKIKAYAIANQGNAKPNLHMCFLGNPGTGKTEVARIIAGILHENGLLRTDRVVETDRSGLVAGYVGQTAMKTAAVIEEAMGGVLFIDEAYSLVQGDTGGDYGHEAVSTLIKAMEDYRGEFCVILAGYKNQMHEMLASNPGFQSRIQFTLDFPNYNRDELGQIAALMLKSGGYTASNAAKDRMLDITDYIRKEPNFANAREMRNIIEQVIMCQNVRCAGTADKTLELVDVNNYIKENHVNLPTSGEGTERKILTAEDELEQLVGLRSVKRMVKKIKAYVKRNKDDSDMNLHMCFCGNPGTGKTEVARILSRILYEAGVLPEAKLTETDSSGLISKYVGETASKTLNKINDAMGGVLFIDEAYSLTQSTDNGTAGYGDEAVAVLLKQMEDRRGQFCVILAGYKDEMGAFISTNPGFSSRIQFSLEFPDYTQEELSEIAQRFLQRKKYTIDDDALALVLDIVEYDRLRPNFANARTVRNILEQVIMNQNLRTDEEGITDSAIIRSDVQDYLEDENIDLNSTADQTRRIGF</sequence>
<dbReference type="CDD" id="cd00009">
    <property type="entry name" value="AAA"/>
    <property type="match status" value="1"/>
</dbReference>
<protein>
    <submittedName>
        <fullName evidence="5">Putative stage V sporulation protein K</fullName>
    </submittedName>
</protein>
<dbReference type="PRINTS" id="PR00819">
    <property type="entry name" value="CBXCFQXSUPER"/>
</dbReference>
<evidence type="ECO:0000256" key="3">
    <source>
        <dbReference type="ARBA" id="ARBA00022840"/>
    </source>
</evidence>
<dbReference type="RefSeq" id="WP_021681625.1">
    <property type="nucleotide sequence ID" value="NZ_KI260360.1"/>
</dbReference>
<feature type="domain" description="AAA+ ATPase" evidence="4">
    <location>
        <begin position="248"/>
        <end position="383"/>
    </location>
</feature>
<organism evidence="5 6">
    <name type="scientific">Ruminococcus callidus ATCC 27760</name>
    <dbReference type="NCBI Taxonomy" id="411473"/>
    <lineage>
        <taxon>Bacteria</taxon>
        <taxon>Bacillati</taxon>
        <taxon>Bacillota</taxon>
        <taxon>Clostridia</taxon>
        <taxon>Eubacteriales</taxon>
        <taxon>Oscillospiraceae</taxon>
        <taxon>Ruminococcus</taxon>
    </lineage>
</organism>
<feature type="domain" description="AAA+ ATPase" evidence="4">
    <location>
        <begin position="519"/>
        <end position="656"/>
    </location>
</feature>
<keyword evidence="3" id="KW-0067">ATP-binding</keyword>
<gene>
    <name evidence="5" type="ORF">RUMCAL_03315</name>
</gene>
<dbReference type="EMBL" id="AWVF01000443">
    <property type="protein sequence ID" value="ERJ87445.1"/>
    <property type="molecule type" value="Genomic_DNA"/>
</dbReference>
<dbReference type="Pfam" id="PF00004">
    <property type="entry name" value="AAA"/>
    <property type="match status" value="2"/>
</dbReference>
<dbReference type="AlphaFoldDB" id="U2K5P5"/>
<dbReference type="InterPro" id="IPR000641">
    <property type="entry name" value="CbxX/CfxQ"/>
</dbReference>
<dbReference type="InterPro" id="IPR027417">
    <property type="entry name" value="P-loop_NTPase"/>
</dbReference>
<keyword evidence="6" id="KW-1185">Reference proteome</keyword>
<dbReference type="Gene3D" id="3.40.50.300">
    <property type="entry name" value="P-loop containing nucleotide triphosphate hydrolases"/>
    <property type="match status" value="2"/>
</dbReference>
<reference evidence="5 6" key="1">
    <citation type="submission" date="2013-07" db="EMBL/GenBank/DDBJ databases">
        <authorList>
            <person name="Weinstock G."/>
            <person name="Sodergren E."/>
            <person name="Wylie T."/>
            <person name="Fulton L."/>
            <person name="Fulton R."/>
            <person name="Fronick C."/>
            <person name="O'Laughlin M."/>
            <person name="Godfrey J."/>
            <person name="Miner T."/>
            <person name="Herter B."/>
            <person name="Appelbaum E."/>
            <person name="Cordes M."/>
            <person name="Lek S."/>
            <person name="Wollam A."/>
            <person name="Pepin K.H."/>
            <person name="Palsikar V.B."/>
            <person name="Mitreva M."/>
            <person name="Wilson R.K."/>
        </authorList>
    </citation>
    <scope>NUCLEOTIDE SEQUENCE [LARGE SCALE GENOMIC DNA]</scope>
    <source>
        <strain evidence="5 6">ATCC 27760</strain>
    </source>
</reference>
<keyword evidence="2" id="KW-0547">Nucleotide-binding</keyword>
<evidence type="ECO:0000313" key="6">
    <source>
        <dbReference type="Proteomes" id="UP000016662"/>
    </source>
</evidence>
<dbReference type="InterPro" id="IPR041627">
    <property type="entry name" value="AAA_lid_6"/>
</dbReference>
<dbReference type="PANTHER" id="PTHR43392:SF2">
    <property type="entry name" value="AAA-TYPE ATPASE FAMILY PROTEIN _ ANKYRIN REPEAT FAMILY PROTEIN"/>
    <property type="match status" value="1"/>
</dbReference>
<dbReference type="PANTHER" id="PTHR43392">
    <property type="entry name" value="AAA-TYPE ATPASE FAMILY PROTEIN / ANKYRIN REPEAT FAMILY PROTEIN"/>
    <property type="match status" value="1"/>
</dbReference>
<dbReference type="FunFam" id="3.40.50.300:FF:000216">
    <property type="entry name" value="Type VII secretion ATPase EccA"/>
    <property type="match status" value="2"/>
</dbReference>